<proteinExistence type="predicted"/>
<dbReference type="RefSeq" id="WP_284758969.1">
    <property type="nucleotide sequence ID" value="NZ_CP136640.1"/>
</dbReference>
<organism evidence="2 3">
    <name type="scientific">Corynebacterium urealyticum</name>
    <dbReference type="NCBI Taxonomy" id="43771"/>
    <lineage>
        <taxon>Bacteria</taxon>
        <taxon>Bacillati</taxon>
        <taxon>Actinomycetota</taxon>
        <taxon>Actinomycetes</taxon>
        <taxon>Mycobacteriales</taxon>
        <taxon>Corynebacteriaceae</taxon>
        <taxon>Corynebacterium</taxon>
    </lineage>
</organism>
<dbReference type="PANTHER" id="PTHR43760:SF1">
    <property type="entry name" value="ENDORIBONUCLEASE L-PSP_CHORISMATE MUTASE-LIKE DOMAIN-CONTAINING PROTEIN"/>
    <property type="match status" value="1"/>
</dbReference>
<dbReference type="InterPro" id="IPR035959">
    <property type="entry name" value="RutC-like_sf"/>
</dbReference>
<dbReference type="SUPFAM" id="SSF55298">
    <property type="entry name" value="YjgF-like"/>
    <property type="match status" value="1"/>
</dbReference>
<reference evidence="2 3" key="1">
    <citation type="submission" date="2017-11" db="EMBL/GenBank/DDBJ databases">
        <title>Infants hospitalized years apart are colonized by the same room-sourced microbial strains.</title>
        <authorList>
            <person name="Brooks B."/>
            <person name="Olm M.R."/>
            <person name="Firek B.A."/>
            <person name="Baker R."/>
            <person name="Thomas B.C."/>
            <person name="Morowitz M.J."/>
            <person name="Banfield J.F."/>
        </authorList>
    </citation>
    <scope>NUCLEOTIDE SEQUENCE [LARGE SCALE GENOMIC DNA]</scope>
    <source>
        <strain evidence="2">S2_012_000_R3_87</strain>
    </source>
</reference>
<feature type="domain" description="Endoribonuclease L-PSP/chorismate mutase-like" evidence="1">
    <location>
        <begin position="10"/>
        <end position="153"/>
    </location>
</feature>
<sequence>MAEKSQVPARLDELGIELPPVAAAVASYVPAVRCGDVVYTSGQLPFVNGELPKLGLVGEIGTHKGAQVSPEEAYELARIAVLNAVAAAAAEVGLENIERIVKVTGYVASATGFGGQPGVVNGASDILGEIFGDAGQHARAAVGVAELPLGSPVEVDIIVQVRQ</sequence>
<evidence type="ECO:0000259" key="1">
    <source>
        <dbReference type="Pfam" id="PF14588"/>
    </source>
</evidence>
<name>A0A2W5BCE2_9CORY</name>
<dbReference type="Gene3D" id="3.30.1330.40">
    <property type="entry name" value="RutC-like"/>
    <property type="match status" value="1"/>
</dbReference>
<dbReference type="PANTHER" id="PTHR43760">
    <property type="entry name" value="ENDORIBONUCLEASE-RELATED"/>
    <property type="match status" value="1"/>
</dbReference>
<protein>
    <submittedName>
        <fullName evidence="2">LysR family transcriptional regulator</fullName>
    </submittedName>
</protein>
<evidence type="ECO:0000313" key="2">
    <source>
        <dbReference type="EMBL" id="PZP03154.1"/>
    </source>
</evidence>
<dbReference type="AlphaFoldDB" id="A0A2W5BCE2"/>
<dbReference type="EMBL" id="QFNY01000017">
    <property type="protein sequence ID" value="PZP03154.1"/>
    <property type="molecule type" value="Genomic_DNA"/>
</dbReference>
<comment type="caution">
    <text evidence="2">The sequence shown here is derived from an EMBL/GenBank/DDBJ whole genome shotgun (WGS) entry which is preliminary data.</text>
</comment>
<dbReference type="Pfam" id="PF14588">
    <property type="entry name" value="YjgF_endoribonc"/>
    <property type="match status" value="1"/>
</dbReference>
<evidence type="ECO:0000313" key="3">
    <source>
        <dbReference type="Proteomes" id="UP000249451"/>
    </source>
</evidence>
<accession>A0A2W5BCE2</accession>
<dbReference type="Proteomes" id="UP000249451">
    <property type="component" value="Unassembled WGS sequence"/>
</dbReference>
<dbReference type="CDD" id="cd02199">
    <property type="entry name" value="YjgF_YER057c_UK114_like_1"/>
    <property type="match status" value="1"/>
</dbReference>
<dbReference type="InterPro" id="IPR013813">
    <property type="entry name" value="Endoribo_LPSP/chorism_mut-like"/>
</dbReference>
<gene>
    <name evidence="2" type="ORF">DI609_01405</name>
</gene>